<proteinExistence type="inferred from homology"/>
<gene>
    <name evidence="4" type="ORF">C8E03_1242</name>
</gene>
<keyword evidence="2" id="KW-0624">Polysaccharide degradation</keyword>
<evidence type="ECO:0000313" key="4">
    <source>
        <dbReference type="EMBL" id="PXV84599.1"/>
    </source>
</evidence>
<dbReference type="Proteomes" id="UP000247523">
    <property type="component" value="Unassembled WGS sequence"/>
</dbReference>
<evidence type="ECO:0000313" key="5">
    <source>
        <dbReference type="Proteomes" id="UP000247523"/>
    </source>
</evidence>
<dbReference type="Pfam" id="PF00544">
    <property type="entry name" value="Pectate_lyase_4"/>
    <property type="match status" value="1"/>
</dbReference>
<keyword evidence="2" id="KW-0119">Carbohydrate metabolism</keyword>
<dbReference type="PANTHER" id="PTHR31683:SF18">
    <property type="entry name" value="PECTATE LYASE 21-RELATED"/>
    <property type="match status" value="1"/>
</dbReference>
<comment type="subcellular location">
    <subcellularLocation>
        <location evidence="2">Secreted</location>
    </subcellularLocation>
</comment>
<dbReference type="InterPro" id="IPR045032">
    <property type="entry name" value="PEL"/>
</dbReference>
<evidence type="ECO:0000256" key="2">
    <source>
        <dbReference type="RuleBase" id="RU361173"/>
    </source>
</evidence>
<dbReference type="SMART" id="SM00656">
    <property type="entry name" value="Amb_all"/>
    <property type="match status" value="1"/>
</dbReference>
<dbReference type="AlphaFoldDB" id="A0A318EQM3"/>
<protein>
    <submittedName>
        <fullName evidence="4">Pectate lyase</fullName>
    </submittedName>
</protein>
<dbReference type="SUPFAM" id="SSF51126">
    <property type="entry name" value="Pectin lyase-like"/>
    <property type="match status" value="1"/>
</dbReference>
<sequence length="374" mass="41048">MNKKIKRIAFGGFLIGVIAMTNLFGGTKTAKAAPVGGYSYATGSTESKTVVKSFAELQKAFNEHKHHIVISGYISAGSTIKTFTFADTSWNNVTVEGEAGGKAVLENIQLKFDGELLSNGTNISNIVVKNITFRGNISVLQKLSGADTQPGGIGTNYLGISFRRTTNALVDHCTIYDTSDDLTCVTLGSDKITFQYCHFYFSNAWVNMNPNPIWNWVGKNQDLASERLAMVIGANRNDSYEYGGKMLHVTLHHNWFGPNMKGRPLIRGFVHEYNNYFDNSTGRSDQYNANQIGSGSVIYSEANYFYKTNQSNQVGLDQNGDSYKFYERNNVYNGTTGTSQKGASFPSTTNFGYTYTAESASLVPSDVQNNAGPK</sequence>
<evidence type="ECO:0000259" key="3">
    <source>
        <dbReference type="SMART" id="SM00656"/>
    </source>
</evidence>
<keyword evidence="2" id="KW-0964">Secreted</keyword>
<organism evidence="4 5">
    <name type="scientific">Lachnotalea glycerini</name>
    <dbReference type="NCBI Taxonomy" id="1763509"/>
    <lineage>
        <taxon>Bacteria</taxon>
        <taxon>Bacillati</taxon>
        <taxon>Bacillota</taxon>
        <taxon>Clostridia</taxon>
        <taxon>Lachnospirales</taxon>
        <taxon>Lachnospiraceae</taxon>
        <taxon>Lachnotalea</taxon>
    </lineage>
</organism>
<dbReference type="InterPro" id="IPR002022">
    <property type="entry name" value="Pec_lyase"/>
</dbReference>
<keyword evidence="1 2" id="KW-0456">Lyase</keyword>
<comment type="caution">
    <text evidence="4">The sequence shown here is derived from an EMBL/GenBank/DDBJ whole genome shotgun (WGS) entry which is preliminary data.</text>
</comment>
<accession>A0A318EQM3</accession>
<feature type="domain" description="Pectate lyase" evidence="3">
    <location>
        <begin position="44"/>
        <end position="311"/>
    </location>
</feature>
<dbReference type="PANTHER" id="PTHR31683">
    <property type="entry name" value="PECTATE LYASE 18-RELATED"/>
    <property type="match status" value="1"/>
</dbReference>
<dbReference type="InterPro" id="IPR012334">
    <property type="entry name" value="Pectin_lyas_fold"/>
</dbReference>
<dbReference type="GO" id="GO:0030570">
    <property type="term" value="F:pectate lyase activity"/>
    <property type="evidence" value="ECO:0007669"/>
    <property type="project" value="InterPro"/>
</dbReference>
<dbReference type="EMBL" id="QICS01000024">
    <property type="protein sequence ID" value="PXV84599.1"/>
    <property type="molecule type" value="Genomic_DNA"/>
</dbReference>
<reference evidence="4 5" key="1">
    <citation type="submission" date="2018-05" db="EMBL/GenBank/DDBJ databases">
        <title>Genomic Encyclopedia of Type Strains, Phase IV (KMG-IV): sequencing the most valuable type-strain genomes for metagenomic binning, comparative biology and taxonomic classification.</title>
        <authorList>
            <person name="Goeker M."/>
        </authorList>
    </citation>
    <scope>NUCLEOTIDE SEQUENCE [LARGE SCALE GENOMIC DNA]</scope>
    <source>
        <strain evidence="4 5">DSM 28816</strain>
    </source>
</reference>
<dbReference type="Gene3D" id="2.160.20.10">
    <property type="entry name" value="Single-stranded right-handed beta-helix, Pectin lyase-like"/>
    <property type="match status" value="1"/>
</dbReference>
<comment type="similarity">
    <text evidence="2">Belongs to the polysaccharide lyase 1 family.</text>
</comment>
<dbReference type="InterPro" id="IPR011050">
    <property type="entry name" value="Pectin_lyase_fold/virulence"/>
</dbReference>
<name>A0A318EQM3_9FIRM</name>
<evidence type="ECO:0000256" key="1">
    <source>
        <dbReference type="ARBA" id="ARBA00023239"/>
    </source>
</evidence>